<dbReference type="AlphaFoldDB" id="A0ABD2PMY4"/>
<evidence type="ECO:0000313" key="2">
    <source>
        <dbReference type="Proteomes" id="UP001626550"/>
    </source>
</evidence>
<comment type="caution">
    <text evidence="1">The sequence shown here is derived from an EMBL/GenBank/DDBJ whole genome shotgun (WGS) entry which is preliminary data.</text>
</comment>
<dbReference type="Proteomes" id="UP001626550">
    <property type="component" value="Unassembled WGS sequence"/>
</dbReference>
<organism evidence="1 2">
    <name type="scientific">Cichlidogyrus casuarinus</name>
    <dbReference type="NCBI Taxonomy" id="1844966"/>
    <lineage>
        <taxon>Eukaryota</taxon>
        <taxon>Metazoa</taxon>
        <taxon>Spiralia</taxon>
        <taxon>Lophotrochozoa</taxon>
        <taxon>Platyhelminthes</taxon>
        <taxon>Monogenea</taxon>
        <taxon>Monopisthocotylea</taxon>
        <taxon>Dactylogyridea</taxon>
        <taxon>Ancyrocephalidae</taxon>
        <taxon>Cichlidogyrus</taxon>
    </lineage>
</organism>
<sequence>MAQLKMITIPIRSDVKSPEDVKVHLIPDRDTDFLDPRKKARKRHQTYSSEVKENMTHVSKYSCSSTDLSQTSGTATFPSIESLQPPISHANNNPYLNQAQFCPIQPSLQGSYTIVKIHQRAWSLQMILTFKLIPHSLTSELVEYALPQLSLLEFLCIRKVSMAHLFVLLSQYSISVDLRRDLDTILAVESACRNKLFLENELGFIGAMLLLQPEAVGVSARNDVALVMREANNLKNQLVYYLLKALGNEGEKSMIHLVGIFDLFRLITKISPSNLDYILNALLR</sequence>
<dbReference type="EMBL" id="JBJKFK010006544">
    <property type="protein sequence ID" value="KAL3307766.1"/>
    <property type="molecule type" value="Genomic_DNA"/>
</dbReference>
<accession>A0ABD2PMY4</accession>
<reference evidence="1 2" key="1">
    <citation type="submission" date="2024-11" db="EMBL/GenBank/DDBJ databases">
        <title>Adaptive evolution of stress response genes in parasites aligns with host niche diversity.</title>
        <authorList>
            <person name="Hahn C."/>
            <person name="Resl P."/>
        </authorList>
    </citation>
    <scope>NUCLEOTIDE SEQUENCE [LARGE SCALE GENOMIC DNA]</scope>
    <source>
        <strain evidence="1">EGGRZ-B1_66</strain>
        <tissue evidence="1">Body</tissue>
    </source>
</reference>
<keyword evidence="2" id="KW-1185">Reference proteome</keyword>
<proteinExistence type="predicted"/>
<name>A0ABD2PMY4_9PLAT</name>
<gene>
    <name evidence="1" type="ORF">Ciccas_013714</name>
</gene>
<evidence type="ECO:0000313" key="1">
    <source>
        <dbReference type="EMBL" id="KAL3307766.1"/>
    </source>
</evidence>
<protein>
    <submittedName>
        <fullName evidence="1">Uncharacterized protein</fullName>
    </submittedName>
</protein>